<dbReference type="SUPFAM" id="SSF53448">
    <property type="entry name" value="Nucleotide-diphospho-sugar transferases"/>
    <property type="match status" value="1"/>
</dbReference>
<dbReference type="InterPro" id="IPR001173">
    <property type="entry name" value="Glyco_trans_2-like"/>
</dbReference>
<dbReference type="Gene3D" id="3.90.550.10">
    <property type="entry name" value="Spore Coat Polysaccharide Biosynthesis Protein SpsA, Chain A"/>
    <property type="match status" value="1"/>
</dbReference>
<dbReference type="GO" id="GO:0008417">
    <property type="term" value="F:fucosyltransferase activity"/>
    <property type="evidence" value="ECO:0007669"/>
    <property type="project" value="TreeGrafter"/>
</dbReference>
<sequence>MEDVHVRLEGLRKSPLVSVVLMAYKRPEYLRITIASVLEQTMRDFELIVADNSNAPEIARMCTEFNDERIRYIGNEITLPMVSNAKLGMRLAQGKYIANIHDDDVVDTKFLETLILPMERDEHVGLVFCDHTIIDADGTENVAVSDHNSNAWGRAHLAEGVLIDRVGALFNQVIPAPSGRVFRTGSIDLDEIYEEVGYAYDWWMSFLHCKSAFDCYYVPARLMSYRVHGGSASSSGTLKQNENLLFILGYFLTHQSFPEKKRLIQKKLVKSSLSVAKCHLLLGDNAAARSVAMKAFRLTENLRCLMAYLLACLPSRLTGITLKMVLPFLKKR</sequence>
<dbReference type="RefSeq" id="WP_163098706.1">
    <property type="nucleotide sequence ID" value="NZ_CP127523.1"/>
</dbReference>
<comment type="caution">
    <text evidence="2">The sequence shown here is derived from an EMBL/GenBank/DDBJ whole genome shotgun (WGS) entry which is preliminary data.</text>
</comment>
<keyword evidence="2" id="KW-0808">Transferase</keyword>
<proteinExistence type="predicted"/>
<dbReference type="AlphaFoldDB" id="A0A845UC51"/>
<dbReference type="InterPro" id="IPR029044">
    <property type="entry name" value="Nucleotide-diphossugar_trans"/>
</dbReference>
<reference evidence="2" key="1">
    <citation type="submission" date="2019-11" db="EMBL/GenBank/DDBJ databases">
        <title>Acidithiobacillus ferrianus sp. nov.: a facultatively anaerobic and extremely acidophilic chemolithoautotroph.</title>
        <authorList>
            <person name="Norris P.R."/>
            <person name="Falagan C."/>
            <person name="Moya-Beltran A."/>
            <person name="Castro M."/>
            <person name="Quatrini R."/>
            <person name="Johnson D.B."/>
        </authorList>
    </citation>
    <scope>NUCLEOTIDE SEQUENCE [LARGE SCALE GENOMIC DNA]</scope>
    <source>
        <strain evidence="2">MG</strain>
    </source>
</reference>
<dbReference type="Pfam" id="PF00535">
    <property type="entry name" value="Glycos_transf_2"/>
    <property type="match status" value="1"/>
</dbReference>
<dbReference type="CDD" id="cd00761">
    <property type="entry name" value="Glyco_tranf_GTA_type"/>
    <property type="match status" value="1"/>
</dbReference>
<gene>
    <name evidence="2" type="ORF">GL267_13050</name>
</gene>
<name>A0A845UC51_9PROT</name>
<accession>A0A845UC51</accession>
<evidence type="ECO:0000259" key="1">
    <source>
        <dbReference type="Pfam" id="PF00535"/>
    </source>
</evidence>
<dbReference type="EMBL" id="WNJL01000037">
    <property type="protein sequence ID" value="NDU43521.1"/>
    <property type="molecule type" value="Genomic_DNA"/>
</dbReference>
<organism evidence="2">
    <name type="scientific">Acidithiobacillus ferrianus</name>
    <dbReference type="NCBI Taxonomy" id="2678518"/>
    <lineage>
        <taxon>Bacteria</taxon>
        <taxon>Pseudomonadati</taxon>
        <taxon>Pseudomonadota</taxon>
        <taxon>Acidithiobacillia</taxon>
        <taxon>Acidithiobacillales</taxon>
        <taxon>Acidithiobacillaceae</taxon>
        <taxon>Acidithiobacillus</taxon>
    </lineage>
</organism>
<dbReference type="PANTHER" id="PTHR22916:SF69">
    <property type="entry name" value="BIFUNCTIONAL GLYCOSYLTRANSFERASE PGTA"/>
    <property type="match status" value="1"/>
</dbReference>
<dbReference type="PANTHER" id="PTHR22916">
    <property type="entry name" value="GLYCOSYLTRANSFERASE"/>
    <property type="match status" value="1"/>
</dbReference>
<protein>
    <submittedName>
        <fullName evidence="2">Glycosyltransferase</fullName>
    </submittedName>
</protein>
<feature type="domain" description="Glycosyltransferase 2-like" evidence="1">
    <location>
        <begin position="18"/>
        <end position="127"/>
    </location>
</feature>
<evidence type="ECO:0000313" key="2">
    <source>
        <dbReference type="EMBL" id="NDU43521.1"/>
    </source>
</evidence>